<evidence type="ECO:0000313" key="2">
    <source>
        <dbReference type="Proteomes" id="UP000684084"/>
    </source>
</evidence>
<accession>A0A915Z673</accession>
<dbReference type="EMBL" id="CAGKOT010000019">
    <property type="protein sequence ID" value="CAB5364284.1"/>
    <property type="molecule type" value="Genomic_DNA"/>
</dbReference>
<sequence>MLYSLDSNYISDLENDTDVESLSSQNLNSVIQKFPTTLDSRYISAELEFDINTESLSLQNLNSTIQNYSTTLDPRYISAELELDITLKGI</sequence>
<comment type="caution">
    <text evidence="1">The sequence shown here is derived from an EMBL/GenBank/DDBJ whole genome shotgun (WGS) entry which is preliminary data.</text>
</comment>
<protein>
    <submittedName>
        <fullName evidence="1">Uncharacterized protein</fullName>
    </submittedName>
</protein>
<dbReference type="OrthoDB" id="2391284at2759"/>
<reference evidence="1" key="1">
    <citation type="submission" date="2020-05" db="EMBL/GenBank/DDBJ databases">
        <authorList>
            <person name="Rincon C."/>
            <person name="Sanders R I."/>
            <person name="Robbins C."/>
            <person name="Chaturvedi A."/>
        </authorList>
    </citation>
    <scope>NUCLEOTIDE SEQUENCE</scope>
    <source>
        <strain evidence="1">CHB12</strain>
    </source>
</reference>
<dbReference type="AlphaFoldDB" id="A0A915Z673"/>
<proteinExistence type="predicted"/>
<dbReference type="Proteomes" id="UP000684084">
    <property type="component" value="Unassembled WGS sequence"/>
</dbReference>
<gene>
    <name evidence="1" type="ORF">CHRIB12_LOCUS9915</name>
</gene>
<evidence type="ECO:0000313" key="1">
    <source>
        <dbReference type="EMBL" id="CAB5364284.1"/>
    </source>
</evidence>
<name>A0A915Z673_9GLOM</name>
<organism evidence="1 2">
    <name type="scientific">Rhizophagus irregularis</name>
    <dbReference type="NCBI Taxonomy" id="588596"/>
    <lineage>
        <taxon>Eukaryota</taxon>
        <taxon>Fungi</taxon>
        <taxon>Fungi incertae sedis</taxon>
        <taxon>Mucoromycota</taxon>
        <taxon>Glomeromycotina</taxon>
        <taxon>Glomeromycetes</taxon>
        <taxon>Glomerales</taxon>
        <taxon>Glomeraceae</taxon>
        <taxon>Rhizophagus</taxon>
    </lineage>
</organism>